<evidence type="ECO:0000313" key="1">
    <source>
        <dbReference type="EMBL" id="ETX06267.1"/>
    </source>
</evidence>
<sequence>MVLALIHTTTGHAKLLKQGWLPFGHDEPSIKVIAFQPGSNLRGRVHLAQL</sequence>
<name>W4M9G3_9BACT</name>
<evidence type="ECO:0000313" key="2">
    <source>
        <dbReference type="Proteomes" id="UP000019140"/>
    </source>
</evidence>
<dbReference type="Proteomes" id="UP000019140">
    <property type="component" value="Unassembled WGS sequence"/>
</dbReference>
<accession>W4M9G3</accession>
<keyword evidence="2" id="KW-1185">Reference proteome</keyword>
<protein>
    <submittedName>
        <fullName evidence="1">Uncharacterized protein</fullName>
    </submittedName>
</protein>
<reference evidence="1 2" key="1">
    <citation type="journal article" date="2014" name="Nature">
        <title>An environmental bacterial taxon with a large and distinct metabolic repertoire.</title>
        <authorList>
            <person name="Wilson M.C."/>
            <person name="Mori T."/>
            <person name="Ruckert C."/>
            <person name="Uria A.R."/>
            <person name="Helf M.J."/>
            <person name="Takada K."/>
            <person name="Gernert C."/>
            <person name="Steffens U.A."/>
            <person name="Heycke N."/>
            <person name="Schmitt S."/>
            <person name="Rinke C."/>
            <person name="Helfrich E.J."/>
            <person name="Brachmann A.O."/>
            <person name="Gurgui C."/>
            <person name="Wakimoto T."/>
            <person name="Kracht M."/>
            <person name="Crusemann M."/>
            <person name="Hentschel U."/>
            <person name="Abe I."/>
            <person name="Matsunaga S."/>
            <person name="Kalinowski J."/>
            <person name="Takeyama H."/>
            <person name="Piel J."/>
        </authorList>
    </citation>
    <scope>NUCLEOTIDE SEQUENCE [LARGE SCALE GENOMIC DNA]</scope>
    <source>
        <strain evidence="2">TSY2</strain>
    </source>
</reference>
<dbReference type="HOGENOM" id="CLU_3115781_0_0_7"/>
<proteinExistence type="predicted"/>
<organism evidence="1 2">
    <name type="scientific">Candidatus Entotheonella gemina</name>
    <dbReference type="NCBI Taxonomy" id="1429439"/>
    <lineage>
        <taxon>Bacteria</taxon>
        <taxon>Pseudomonadati</taxon>
        <taxon>Nitrospinota/Tectimicrobiota group</taxon>
        <taxon>Candidatus Tectimicrobiota</taxon>
        <taxon>Candidatus Entotheonellia</taxon>
        <taxon>Candidatus Entotheonellales</taxon>
        <taxon>Candidatus Entotheonellaceae</taxon>
        <taxon>Candidatus Entotheonella</taxon>
    </lineage>
</organism>
<gene>
    <name evidence="1" type="ORF">ETSY2_18160</name>
</gene>
<dbReference type="EMBL" id="AZHX01000744">
    <property type="protein sequence ID" value="ETX06267.1"/>
    <property type="molecule type" value="Genomic_DNA"/>
</dbReference>
<comment type="caution">
    <text evidence="1">The sequence shown here is derived from an EMBL/GenBank/DDBJ whole genome shotgun (WGS) entry which is preliminary data.</text>
</comment>
<dbReference type="AlphaFoldDB" id="W4M9G3"/>